<accession>A0A1I8PUV5</accession>
<evidence type="ECO:0000256" key="3">
    <source>
        <dbReference type="ARBA" id="ARBA00022692"/>
    </source>
</evidence>
<proteinExistence type="predicted"/>
<evidence type="ECO:0000256" key="7">
    <source>
        <dbReference type="ARBA" id="ARBA00023180"/>
    </source>
</evidence>
<comment type="subcellular location">
    <subcellularLocation>
        <location evidence="1">Cell membrane</location>
        <topology evidence="1">Multi-pass membrane protein</topology>
    </subcellularLocation>
</comment>
<feature type="signal peptide" evidence="9">
    <location>
        <begin position="1"/>
        <end position="21"/>
    </location>
</feature>
<evidence type="ECO:0000256" key="4">
    <source>
        <dbReference type="ARBA" id="ARBA00022989"/>
    </source>
</evidence>
<sequence>MKALKIFFAVIYVRLVTRSQGHIVGELITDFYKESRINLNIIIDLMEPPNSEFQDIVATIQHPKLLINFNHTEMRHLYKSFNMQCLTIAVIDEEILNSTMALMDLLLWKKHFTPIIIWYETKHEDIQMLYELFGRCWQQGYTDVVVWWQNTLYTFKPYPTITIVPVNDLWHWRNFSLSMNFQQYPIRVIVVDFPPRCFSFHNRQGQLIRTGYYYKLIENFIRFYNGSIQHDFKDMWSNNFIQGILESVRNNRFDFVASRFRVSEQYIRSDTIDLGNVYLMVPSSNEVHQSLYILLSFNQQLWIITGVLLIIFAMLIYFVRYRSCMESGNLVKSFIAALKVIIFLTPEGFEYRTLLNYQLKCIFFFTGLFVTYLYSCSLYSIYSLRIYEPELKLLQDIEKLNLKFLVHAEDLSLYDTLENIPPIIFERFISDNNTALFVNRGKLNMVYIYSGFGDIIQYLLFQQIYLKRPIATYIPEPFYTQPTFIPMLHRMPWVDHFNRYLGYVKQSGILNKFIADSQMDGIMSVDIQFFREEQQHRSLVLATFQYGFLLWFMGLFGAFMVFLCEIYQRNILKKFARTVFNKAQ</sequence>
<dbReference type="VEuPathDB" id="VectorBase:SCAU011343"/>
<keyword evidence="5 8" id="KW-0472">Membrane</keyword>
<keyword evidence="3 8" id="KW-0812">Transmembrane</keyword>
<organism evidence="10 11">
    <name type="scientific">Stomoxys calcitrans</name>
    <name type="common">Stable fly</name>
    <name type="synonym">Conops calcitrans</name>
    <dbReference type="NCBI Taxonomy" id="35570"/>
    <lineage>
        <taxon>Eukaryota</taxon>
        <taxon>Metazoa</taxon>
        <taxon>Ecdysozoa</taxon>
        <taxon>Arthropoda</taxon>
        <taxon>Hexapoda</taxon>
        <taxon>Insecta</taxon>
        <taxon>Pterygota</taxon>
        <taxon>Neoptera</taxon>
        <taxon>Endopterygota</taxon>
        <taxon>Diptera</taxon>
        <taxon>Brachycera</taxon>
        <taxon>Muscomorpha</taxon>
        <taxon>Muscoidea</taxon>
        <taxon>Muscidae</taxon>
        <taxon>Stomoxys</taxon>
    </lineage>
</organism>
<feature type="transmembrane region" description="Helical" evidence="8">
    <location>
        <begin position="301"/>
        <end position="319"/>
    </location>
</feature>
<dbReference type="PANTHER" id="PTHR42643:SF39">
    <property type="entry name" value="IONOTROPIC RECEPTOR 56A-RELATED"/>
    <property type="match status" value="1"/>
</dbReference>
<evidence type="ECO:0000313" key="10">
    <source>
        <dbReference type="EnsemblMetazoa" id="SCAU011343-PA"/>
    </source>
</evidence>
<keyword evidence="4 8" id="KW-1133">Transmembrane helix</keyword>
<evidence type="ECO:0000256" key="2">
    <source>
        <dbReference type="ARBA" id="ARBA00022475"/>
    </source>
</evidence>
<evidence type="ECO:0008006" key="12">
    <source>
        <dbReference type="Google" id="ProtNLM"/>
    </source>
</evidence>
<dbReference type="InterPro" id="IPR052192">
    <property type="entry name" value="Insect_Ionotropic_Sensory_Rcpt"/>
</dbReference>
<keyword evidence="11" id="KW-1185">Reference proteome</keyword>
<dbReference type="PANTHER" id="PTHR42643">
    <property type="entry name" value="IONOTROPIC RECEPTOR 20A-RELATED"/>
    <property type="match status" value="1"/>
</dbReference>
<evidence type="ECO:0000256" key="8">
    <source>
        <dbReference type="SAM" id="Phobius"/>
    </source>
</evidence>
<dbReference type="SUPFAM" id="SSF53850">
    <property type="entry name" value="Periplasmic binding protein-like II"/>
    <property type="match status" value="1"/>
</dbReference>
<keyword evidence="2" id="KW-1003">Cell membrane</keyword>
<evidence type="ECO:0000256" key="5">
    <source>
        <dbReference type="ARBA" id="ARBA00023136"/>
    </source>
</evidence>
<keyword evidence="9" id="KW-0732">Signal</keyword>
<name>A0A1I8PUV5_STOCA</name>
<evidence type="ECO:0000256" key="9">
    <source>
        <dbReference type="SAM" id="SignalP"/>
    </source>
</evidence>
<feature type="transmembrane region" description="Helical" evidence="8">
    <location>
        <begin position="548"/>
        <end position="567"/>
    </location>
</feature>
<feature type="transmembrane region" description="Helical" evidence="8">
    <location>
        <begin position="361"/>
        <end position="382"/>
    </location>
</feature>
<protein>
    <recommendedName>
        <fullName evidence="12">Ionotropic receptor</fullName>
    </recommendedName>
</protein>
<evidence type="ECO:0000256" key="6">
    <source>
        <dbReference type="ARBA" id="ARBA00023170"/>
    </source>
</evidence>
<keyword evidence="6" id="KW-0675">Receptor</keyword>
<evidence type="ECO:0000313" key="11">
    <source>
        <dbReference type="Proteomes" id="UP000095300"/>
    </source>
</evidence>
<evidence type="ECO:0000256" key="1">
    <source>
        <dbReference type="ARBA" id="ARBA00004651"/>
    </source>
</evidence>
<keyword evidence="7" id="KW-0325">Glycoprotein</keyword>
<reference evidence="10" key="1">
    <citation type="submission" date="2020-05" db="UniProtKB">
        <authorList>
            <consortium name="EnsemblMetazoa"/>
        </authorList>
    </citation>
    <scope>IDENTIFICATION</scope>
    <source>
        <strain evidence="10">USDA</strain>
    </source>
</reference>
<dbReference type="Proteomes" id="UP000095300">
    <property type="component" value="Unassembled WGS sequence"/>
</dbReference>
<dbReference type="GO" id="GO:0005886">
    <property type="term" value="C:plasma membrane"/>
    <property type="evidence" value="ECO:0007669"/>
    <property type="project" value="UniProtKB-SubCell"/>
</dbReference>
<feature type="chain" id="PRO_5015970946" description="Ionotropic receptor" evidence="9">
    <location>
        <begin position="22"/>
        <end position="584"/>
    </location>
</feature>
<dbReference type="AlphaFoldDB" id="A0A1I8PUV5"/>
<dbReference type="EnsemblMetazoa" id="SCAU011343-RA">
    <property type="protein sequence ID" value="SCAU011343-PA"/>
    <property type="gene ID" value="SCAU011343"/>
</dbReference>